<proteinExistence type="predicted"/>
<keyword evidence="1" id="KW-0812">Transmembrane</keyword>
<name>A0A3R6G0R7_PARDI</name>
<comment type="caution">
    <text evidence="2">The sequence shown here is derived from an EMBL/GenBank/DDBJ whole genome shotgun (WGS) entry which is preliminary data.</text>
</comment>
<evidence type="ECO:0000313" key="5">
    <source>
        <dbReference type="Proteomes" id="UP000461276"/>
    </source>
</evidence>
<protein>
    <submittedName>
        <fullName evidence="2">Uncharacterized protein</fullName>
    </submittedName>
</protein>
<keyword evidence="1" id="KW-1133">Transmembrane helix</keyword>
<evidence type="ECO:0000313" key="7">
    <source>
        <dbReference type="Proteomes" id="UP001211522"/>
    </source>
</evidence>
<dbReference type="Proteomes" id="UP000461276">
    <property type="component" value="Unassembled WGS sequence"/>
</dbReference>
<dbReference type="EMBL" id="WKMY01000030">
    <property type="protein sequence ID" value="MRY95892.1"/>
    <property type="molecule type" value="Genomic_DNA"/>
</dbReference>
<evidence type="ECO:0000313" key="4">
    <source>
        <dbReference type="EMBL" id="MRY95892.1"/>
    </source>
</evidence>
<dbReference type="AlphaFoldDB" id="A0A3R6G0R7"/>
<sequence>MNKILIFLLGEFSKLDKVLFDLSVENQNRYLSSLPIPNDDIDRSYLQYRCQSFFSPCWKTVLLNIVAAFLIPFSVFYLWLKSFFYTSCSSNLEALGDFKRFEEIVPDELNSEFRISNDVWLLGSCLSFADICFLLHVFLRYPLYCYFLLKVTIKVAGYSFMITKYQSKAIVVHNEYSFTSSILTAYCETRNVLHINVMHGEKMYYIRDSYFRYDRCYVWDAYYRDLFISMNAAPSQFIIALPPSMKINCAKHVNEGCYAYYKYFLTSQTKEQLVSISNSLQSLLMHGRKVKYRLHPRYSDRELVKQIVGKENVEYPEKVSILDSISNMDTAIGLYTTVLNQAYHCGKNVIIDDVTYPSEVKKLEEFKYIMIHKKLPLLSELIKK</sequence>
<reference evidence="2" key="2">
    <citation type="submission" date="2023-01" db="EMBL/GenBank/DDBJ databases">
        <title>Human gut microbiome strain richness.</title>
        <authorList>
            <person name="Chen-Liaw A."/>
        </authorList>
    </citation>
    <scope>NUCLEOTIDE SEQUENCE</scope>
    <source>
        <strain evidence="2">D35st1_E5_D35t1_190705</strain>
    </source>
</reference>
<dbReference type="RefSeq" id="WP_008777798.1">
    <property type="nucleotide sequence ID" value="NZ_AP019729.1"/>
</dbReference>
<gene>
    <name evidence="3" type="ORF">GKD59_21585</name>
    <name evidence="4" type="ORF">GKD67_22185</name>
    <name evidence="2" type="ORF">PN612_03335</name>
</gene>
<evidence type="ECO:0000313" key="3">
    <source>
        <dbReference type="EMBL" id="MRY60445.1"/>
    </source>
</evidence>
<organism evidence="2 7">
    <name type="scientific">Parabacteroides distasonis</name>
    <dbReference type="NCBI Taxonomy" id="823"/>
    <lineage>
        <taxon>Bacteria</taxon>
        <taxon>Pseudomonadati</taxon>
        <taxon>Bacteroidota</taxon>
        <taxon>Bacteroidia</taxon>
        <taxon>Bacteroidales</taxon>
        <taxon>Tannerellaceae</taxon>
        <taxon>Parabacteroides</taxon>
    </lineage>
</organism>
<feature type="transmembrane region" description="Helical" evidence="1">
    <location>
        <begin position="119"/>
        <end position="139"/>
    </location>
</feature>
<dbReference type="Proteomes" id="UP000463337">
    <property type="component" value="Unassembled WGS sequence"/>
</dbReference>
<dbReference type="Proteomes" id="UP001211522">
    <property type="component" value="Unassembled WGS sequence"/>
</dbReference>
<evidence type="ECO:0000256" key="1">
    <source>
        <dbReference type="SAM" id="Phobius"/>
    </source>
</evidence>
<feature type="transmembrane region" description="Helical" evidence="1">
    <location>
        <begin position="61"/>
        <end position="80"/>
    </location>
</feature>
<dbReference type="EMBL" id="WKLT01000034">
    <property type="protein sequence ID" value="MRY60445.1"/>
    <property type="molecule type" value="Genomic_DNA"/>
</dbReference>
<accession>A0A3R6G0R7</accession>
<evidence type="ECO:0000313" key="6">
    <source>
        <dbReference type="Proteomes" id="UP000463337"/>
    </source>
</evidence>
<evidence type="ECO:0000313" key="2">
    <source>
        <dbReference type="EMBL" id="MDB9137543.1"/>
    </source>
</evidence>
<dbReference type="EMBL" id="JAQMPX010000024">
    <property type="protein sequence ID" value="MDB9137543.1"/>
    <property type="molecule type" value="Genomic_DNA"/>
</dbReference>
<keyword evidence="1" id="KW-0472">Membrane</keyword>
<reference evidence="5 6" key="1">
    <citation type="journal article" date="2019" name="Nat. Med.">
        <title>A library of human gut bacterial isolates paired with longitudinal multiomics data enables mechanistic microbiome research.</title>
        <authorList>
            <person name="Poyet M."/>
            <person name="Groussin M."/>
            <person name="Gibbons S.M."/>
            <person name="Avila-Pacheco J."/>
            <person name="Jiang X."/>
            <person name="Kearney S.M."/>
            <person name="Perrotta A.R."/>
            <person name="Berdy B."/>
            <person name="Zhao S."/>
            <person name="Lieberman T.D."/>
            <person name="Swanson P.K."/>
            <person name="Smith M."/>
            <person name="Roesemann S."/>
            <person name="Alexander J.E."/>
            <person name="Rich S.A."/>
            <person name="Livny J."/>
            <person name="Vlamakis H."/>
            <person name="Clish C."/>
            <person name="Bullock K."/>
            <person name="Deik A."/>
            <person name="Scott J."/>
            <person name="Pierce K.A."/>
            <person name="Xavier R.J."/>
            <person name="Alm E.J."/>
        </authorList>
    </citation>
    <scope>NUCLEOTIDE SEQUENCE [LARGE SCALE GENOMIC DNA]</scope>
    <source>
        <strain evidence="3 6">BIOML-A41</strain>
        <strain evidence="4 5">BIOML-A9</strain>
    </source>
</reference>